<keyword evidence="1" id="KW-0732">Signal</keyword>
<dbReference type="EMBL" id="JACHCF010000002">
    <property type="protein sequence ID" value="MBB5620131.1"/>
    <property type="molecule type" value="Genomic_DNA"/>
</dbReference>
<evidence type="ECO:0000313" key="3">
    <source>
        <dbReference type="Proteomes" id="UP000537718"/>
    </source>
</evidence>
<feature type="chain" id="PRO_5030886652" evidence="1">
    <location>
        <begin position="20"/>
        <end position="327"/>
    </location>
</feature>
<organism evidence="2 3">
    <name type="scientific">Pedobacter cryoconitis</name>
    <dbReference type="NCBI Taxonomy" id="188932"/>
    <lineage>
        <taxon>Bacteria</taxon>
        <taxon>Pseudomonadati</taxon>
        <taxon>Bacteroidota</taxon>
        <taxon>Sphingobacteriia</taxon>
        <taxon>Sphingobacteriales</taxon>
        <taxon>Sphingobacteriaceae</taxon>
        <taxon>Pedobacter</taxon>
    </lineage>
</organism>
<dbReference type="AlphaFoldDB" id="A0A7W8YQW4"/>
<reference evidence="2 3" key="1">
    <citation type="submission" date="2020-08" db="EMBL/GenBank/DDBJ databases">
        <title>Genomic Encyclopedia of Type Strains, Phase IV (KMG-V): Genome sequencing to study the core and pangenomes of soil and plant-associated prokaryotes.</title>
        <authorList>
            <person name="Whitman W."/>
        </authorList>
    </citation>
    <scope>NUCLEOTIDE SEQUENCE [LARGE SCALE GENOMIC DNA]</scope>
    <source>
        <strain evidence="2 3">MP7CTX6</strain>
    </source>
</reference>
<name>A0A7W8YQW4_9SPHI</name>
<feature type="signal peptide" evidence="1">
    <location>
        <begin position="1"/>
        <end position="19"/>
    </location>
</feature>
<protein>
    <submittedName>
        <fullName evidence="2">Uncharacterized protein</fullName>
    </submittedName>
</protein>
<proteinExistence type="predicted"/>
<evidence type="ECO:0000313" key="2">
    <source>
        <dbReference type="EMBL" id="MBB5620131.1"/>
    </source>
</evidence>
<sequence length="327" mass="36876">MKKVLMLLTAMMLFLSAKSQSNTDQNGIKTTITNVLSAQNAQARRYEIITLGYNSHHWQKGGAIIIELFDAYYATGYEKYIVEAGYLQGTPGTSPKLRFVNRYGYSHNGRIVLGTPTDMGISYGGYPNMTMAIYLDVREYSQYRVRITYMQDRINTFTDHNQVRVQEDPPGVNIEDFMAPDMPDENLITSGQLTVSGSGNHYFQNGNVGIGTTQPDAKLSVKGKIHAEEIKVDLNIPGPDYVFDKDYSLLSLQETADFIKVNRHLPDVPSAKQMEKDGVNVSEMQMKLLQKIEELTLYVIGQQKMIDKQTVDLRKMQEQINSGKSNN</sequence>
<comment type="caution">
    <text evidence="2">The sequence shown here is derived from an EMBL/GenBank/DDBJ whole genome shotgun (WGS) entry which is preliminary data.</text>
</comment>
<accession>A0A7W8YQW4</accession>
<evidence type="ECO:0000256" key="1">
    <source>
        <dbReference type="SAM" id="SignalP"/>
    </source>
</evidence>
<dbReference type="RefSeq" id="WP_183866166.1">
    <property type="nucleotide sequence ID" value="NZ_JACHCF010000002.1"/>
</dbReference>
<gene>
    <name evidence="2" type="ORF">HDE69_001169</name>
</gene>
<dbReference type="Proteomes" id="UP000537718">
    <property type="component" value="Unassembled WGS sequence"/>
</dbReference>